<dbReference type="Proteomes" id="UP000237229">
    <property type="component" value="Unassembled WGS sequence"/>
</dbReference>
<reference evidence="1 2" key="1">
    <citation type="submission" date="2018-02" db="EMBL/GenBank/DDBJ databases">
        <title>Classification genera of Pasteurellaceae by whole genome sequence comparison.</title>
        <authorList>
            <person name="Christensen H."/>
        </authorList>
    </citation>
    <scope>NUCLEOTIDE SEQUENCE [LARGE SCALE GENOMIC DNA]</scope>
    <source>
        <strain evidence="1 2">20186H4H1</strain>
    </source>
</reference>
<accession>A0ABX4ZRV7</accession>
<protein>
    <submittedName>
        <fullName evidence="1">Uncharacterized protein</fullName>
    </submittedName>
</protein>
<dbReference type="RefSeq" id="WP_219827898.1">
    <property type="nucleotide sequence ID" value="NZ_PQVI01000088.1"/>
</dbReference>
<comment type="caution">
    <text evidence="1">The sequence shown here is derived from an EMBL/GenBank/DDBJ whole genome shotgun (WGS) entry which is preliminary data.</text>
</comment>
<sequence length="64" mass="7553">IVVKEQKNNDARCIFNLFTTSRRCVQRIIGIFEIDANPFFAKIFNFFVVWLFSQRLEGLSSNFC</sequence>
<evidence type="ECO:0000313" key="2">
    <source>
        <dbReference type="Proteomes" id="UP000237229"/>
    </source>
</evidence>
<feature type="non-terminal residue" evidence="1">
    <location>
        <position position="1"/>
    </location>
</feature>
<proteinExistence type="predicted"/>
<name>A0ABX4ZRV7_9PAST</name>
<gene>
    <name evidence="1" type="ORF">C3Z13_07070</name>
</gene>
<organism evidence="1 2">
    <name type="scientific">Avibacterium endocarditidis</name>
    <dbReference type="NCBI Taxonomy" id="380674"/>
    <lineage>
        <taxon>Bacteria</taxon>
        <taxon>Pseudomonadati</taxon>
        <taxon>Pseudomonadota</taxon>
        <taxon>Gammaproteobacteria</taxon>
        <taxon>Pasteurellales</taxon>
        <taxon>Pasteurellaceae</taxon>
        <taxon>Avibacterium</taxon>
    </lineage>
</organism>
<dbReference type="EMBL" id="PQVI01000088">
    <property type="protein sequence ID" value="POY42196.1"/>
    <property type="molecule type" value="Genomic_DNA"/>
</dbReference>
<evidence type="ECO:0000313" key="1">
    <source>
        <dbReference type="EMBL" id="POY42196.1"/>
    </source>
</evidence>
<keyword evidence="2" id="KW-1185">Reference proteome</keyword>